<dbReference type="AlphaFoldDB" id="F3KXQ9"/>
<comment type="caution">
    <text evidence="1">The sequence shown here is derived from an EMBL/GenBank/DDBJ whole genome shotgun (WGS) entry which is preliminary data.</text>
</comment>
<name>F3KXQ9_9BURK</name>
<dbReference type="EMBL" id="AEGR01000109">
    <property type="protein sequence ID" value="EGI75334.1"/>
    <property type="molecule type" value="Genomic_DNA"/>
</dbReference>
<reference evidence="1 2" key="1">
    <citation type="journal article" date="2011" name="EMBO J.">
        <title>Structural diversity of bacterial flagellar motors.</title>
        <authorList>
            <person name="Chen S."/>
            <person name="Beeby M."/>
            <person name="Murphy G.E."/>
            <person name="Leadbetter J.R."/>
            <person name="Hendrixson D.R."/>
            <person name="Briegel A."/>
            <person name="Li Z."/>
            <person name="Shi J."/>
            <person name="Tocheva E.I."/>
            <person name="Muller A."/>
            <person name="Dobro M.J."/>
            <person name="Jensen G.J."/>
        </authorList>
    </citation>
    <scope>NUCLEOTIDE SEQUENCE [LARGE SCALE GENOMIC DNA]</scope>
    <source>
        <strain evidence="1 2">ATCC 19624</strain>
    </source>
</reference>
<keyword evidence="2" id="KW-1185">Reference proteome</keyword>
<protein>
    <recommendedName>
        <fullName evidence="3">Lipoprotein</fullName>
    </recommendedName>
</protein>
<dbReference type="CDD" id="cd09030">
    <property type="entry name" value="DUF1425"/>
    <property type="match status" value="1"/>
</dbReference>
<evidence type="ECO:0000313" key="1">
    <source>
        <dbReference type="EMBL" id="EGI75334.1"/>
    </source>
</evidence>
<dbReference type="Gene3D" id="2.60.40.3230">
    <property type="match status" value="1"/>
</dbReference>
<evidence type="ECO:0008006" key="3">
    <source>
        <dbReference type="Google" id="ProtNLM"/>
    </source>
</evidence>
<evidence type="ECO:0000313" key="2">
    <source>
        <dbReference type="Proteomes" id="UP000016368"/>
    </source>
</evidence>
<accession>F3KXQ9</accession>
<gene>
    <name evidence="1" type="ORF">HGR_16270</name>
</gene>
<dbReference type="STRING" id="887062.HGR_16270"/>
<dbReference type="InterPro" id="IPR010824">
    <property type="entry name" value="DUF1425"/>
</dbReference>
<sequence>MKQVLSYLTPAGAARLGVPLLLSLVLAACSSSSLIDYRGGAFEDDIEVEKTSLSLVEGGLPQARAVLKNDTSKDLKFEYKFVWLDTEGVPLDETDRPWRPAKLSGKDRMTVTGTAPFDRARRFQIQIREPQEIKK</sequence>
<dbReference type="RefSeq" id="WP_006299410.1">
    <property type="nucleotide sequence ID" value="NZ_AEGR01000109.1"/>
</dbReference>
<proteinExistence type="predicted"/>
<dbReference type="Pfam" id="PF07233">
    <property type="entry name" value="DUF1425"/>
    <property type="match status" value="1"/>
</dbReference>
<dbReference type="Proteomes" id="UP000016368">
    <property type="component" value="Unassembled WGS sequence"/>
</dbReference>
<organism evidence="1 2">
    <name type="scientific">Hylemonella gracilis ATCC 19624</name>
    <dbReference type="NCBI Taxonomy" id="887062"/>
    <lineage>
        <taxon>Bacteria</taxon>
        <taxon>Pseudomonadati</taxon>
        <taxon>Pseudomonadota</taxon>
        <taxon>Betaproteobacteria</taxon>
        <taxon>Burkholderiales</taxon>
        <taxon>Comamonadaceae</taxon>
        <taxon>Hylemonella</taxon>
    </lineage>
</organism>
<dbReference type="eggNOG" id="COG5633">
    <property type="taxonomic scope" value="Bacteria"/>
</dbReference>
<dbReference type="PROSITE" id="PS51257">
    <property type="entry name" value="PROKAR_LIPOPROTEIN"/>
    <property type="match status" value="1"/>
</dbReference>
<dbReference type="InterPro" id="IPR038483">
    <property type="entry name" value="YcfL-like_sf"/>
</dbReference>